<dbReference type="InterPro" id="IPR002848">
    <property type="entry name" value="Translin_fam"/>
</dbReference>
<dbReference type="PANTHER" id="PTHR10741">
    <property type="entry name" value="TRANSLIN AND TRANSLIN ASSOCIATED PROTEIN X"/>
    <property type="match status" value="1"/>
</dbReference>
<accession>A0A445LDA2</accession>
<organism evidence="1 2">
    <name type="scientific">Glycine soja</name>
    <name type="common">Wild soybean</name>
    <dbReference type="NCBI Taxonomy" id="3848"/>
    <lineage>
        <taxon>Eukaryota</taxon>
        <taxon>Viridiplantae</taxon>
        <taxon>Streptophyta</taxon>
        <taxon>Embryophyta</taxon>
        <taxon>Tracheophyta</taxon>
        <taxon>Spermatophyta</taxon>
        <taxon>Magnoliopsida</taxon>
        <taxon>eudicotyledons</taxon>
        <taxon>Gunneridae</taxon>
        <taxon>Pentapetalae</taxon>
        <taxon>rosids</taxon>
        <taxon>fabids</taxon>
        <taxon>Fabales</taxon>
        <taxon>Fabaceae</taxon>
        <taxon>Papilionoideae</taxon>
        <taxon>50 kb inversion clade</taxon>
        <taxon>NPAAA clade</taxon>
        <taxon>indigoferoid/millettioid clade</taxon>
        <taxon>Phaseoleae</taxon>
        <taxon>Glycine</taxon>
        <taxon>Glycine subgen. Soja</taxon>
    </lineage>
</organism>
<dbReference type="InterPro" id="IPR036081">
    <property type="entry name" value="Translin_sf"/>
</dbReference>
<name>A0A445LDA2_GLYSO</name>
<comment type="caution">
    <text evidence="1">The sequence shown here is derived from an EMBL/GenBank/DDBJ whole genome shotgun (WGS) entry which is preliminary data.</text>
</comment>
<dbReference type="SUPFAM" id="SSF74784">
    <property type="entry name" value="Translin"/>
    <property type="match status" value="1"/>
</dbReference>
<gene>
    <name evidence="1" type="ORF">D0Y65_007526</name>
</gene>
<dbReference type="AlphaFoldDB" id="A0A445LDA2"/>
<dbReference type="Pfam" id="PF01997">
    <property type="entry name" value="Translin"/>
    <property type="match status" value="1"/>
</dbReference>
<sequence length="111" mass="12562">MLTFMHWLETGSLLEHKEAEEKLGSNNSSEFGLDVEDYLIHEPSKYAGFLQEVVTNLNMIFILKNMGMAVRISRVSKAKELNNQMCVCFMSNELPRYVVNQVTAGVGTMIV</sequence>
<dbReference type="GO" id="GO:0043565">
    <property type="term" value="F:sequence-specific DNA binding"/>
    <property type="evidence" value="ECO:0007669"/>
    <property type="project" value="InterPro"/>
</dbReference>
<evidence type="ECO:0000313" key="2">
    <source>
        <dbReference type="Proteomes" id="UP000289340"/>
    </source>
</evidence>
<reference evidence="1 2" key="1">
    <citation type="submission" date="2018-09" db="EMBL/GenBank/DDBJ databases">
        <title>A high-quality reference genome of wild soybean provides a powerful tool to mine soybean genomes.</title>
        <authorList>
            <person name="Xie M."/>
            <person name="Chung C.Y.L."/>
            <person name="Li M.-W."/>
            <person name="Wong F.-L."/>
            <person name="Chan T.-F."/>
            <person name="Lam H.-M."/>
        </authorList>
    </citation>
    <scope>NUCLEOTIDE SEQUENCE [LARGE SCALE GENOMIC DNA]</scope>
    <source>
        <strain evidence="2">cv. W05</strain>
        <tissue evidence="1">Hypocotyl of etiolated seedlings</tissue>
    </source>
</reference>
<evidence type="ECO:0000313" key="1">
    <source>
        <dbReference type="EMBL" id="RZC21302.1"/>
    </source>
</evidence>
<keyword evidence="2" id="KW-1185">Reference proteome</keyword>
<protein>
    <submittedName>
        <fullName evidence="1">Uncharacterized protein</fullName>
    </submittedName>
</protein>
<proteinExistence type="predicted"/>
<dbReference type="Proteomes" id="UP000289340">
    <property type="component" value="Chromosome 3"/>
</dbReference>
<dbReference type="EMBL" id="QZWG01000003">
    <property type="protein sequence ID" value="RZC21302.1"/>
    <property type="molecule type" value="Genomic_DNA"/>
</dbReference>